<comment type="catalytic activity">
    <reaction evidence="1 18">
        <text>a 1,2-diacyl-sn-glycero-3-phosphate + CTP + H(+) = a CDP-1,2-diacyl-sn-glycerol + diphosphate</text>
        <dbReference type="Rhea" id="RHEA:16229"/>
        <dbReference type="ChEBI" id="CHEBI:15378"/>
        <dbReference type="ChEBI" id="CHEBI:33019"/>
        <dbReference type="ChEBI" id="CHEBI:37563"/>
        <dbReference type="ChEBI" id="CHEBI:58332"/>
        <dbReference type="ChEBI" id="CHEBI:58608"/>
        <dbReference type="EC" id="2.7.7.41"/>
    </reaction>
</comment>
<keyword evidence="12 18" id="KW-0548">Nucleotidyltransferase</keyword>
<keyword evidence="16" id="KW-0594">Phospholipid biosynthesis</keyword>
<keyword evidence="14" id="KW-0443">Lipid metabolism</keyword>
<keyword evidence="10 18" id="KW-0808">Transferase</keyword>
<keyword evidence="9" id="KW-0444">Lipid biosynthesis</keyword>
<evidence type="ECO:0000256" key="12">
    <source>
        <dbReference type="ARBA" id="ARBA00022695"/>
    </source>
</evidence>
<evidence type="ECO:0000256" key="14">
    <source>
        <dbReference type="ARBA" id="ARBA00023098"/>
    </source>
</evidence>
<keyword evidence="17" id="KW-1208">Phospholipid metabolism</keyword>
<reference evidence="19 20" key="1">
    <citation type="submission" date="2018-06" db="EMBL/GenBank/DDBJ databases">
        <authorList>
            <consortium name="Pathogen Informatics"/>
            <person name="Doyle S."/>
        </authorList>
    </citation>
    <scope>NUCLEOTIDE SEQUENCE [LARGE SCALE GENOMIC DNA]</scope>
    <source>
        <strain evidence="19 20">NCTC10465</strain>
    </source>
</reference>
<comment type="pathway">
    <text evidence="3 18">Phospholipid metabolism; CDP-diacylglycerol biosynthesis; CDP-diacylglycerol from sn-glycerol 3-phosphate: step 3/3.</text>
</comment>
<keyword evidence="8" id="KW-1003">Cell membrane</keyword>
<dbReference type="Pfam" id="PF01148">
    <property type="entry name" value="CTP_transf_1"/>
    <property type="match status" value="1"/>
</dbReference>
<evidence type="ECO:0000256" key="3">
    <source>
        <dbReference type="ARBA" id="ARBA00005119"/>
    </source>
</evidence>
<comment type="pathway">
    <text evidence="4">Lipid metabolism.</text>
</comment>
<evidence type="ECO:0000256" key="4">
    <source>
        <dbReference type="ARBA" id="ARBA00005189"/>
    </source>
</evidence>
<evidence type="ECO:0000256" key="17">
    <source>
        <dbReference type="ARBA" id="ARBA00023264"/>
    </source>
</evidence>
<dbReference type="PANTHER" id="PTHR46382:SF1">
    <property type="entry name" value="PHOSPHATIDATE CYTIDYLYLTRANSFERASE"/>
    <property type="match status" value="1"/>
</dbReference>
<dbReference type="GO" id="GO:0004605">
    <property type="term" value="F:phosphatidate cytidylyltransferase activity"/>
    <property type="evidence" value="ECO:0007669"/>
    <property type="project" value="UniProtKB-EC"/>
</dbReference>
<evidence type="ECO:0000256" key="6">
    <source>
        <dbReference type="ARBA" id="ARBA00012487"/>
    </source>
</evidence>
<dbReference type="KEGG" id="mos:AXE82_00665"/>
<evidence type="ECO:0000313" key="19">
    <source>
        <dbReference type="EMBL" id="STY97557.1"/>
    </source>
</evidence>
<evidence type="ECO:0000256" key="13">
    <source>
        <dbReference type="ARBA" id="ARBA00022989"/>
    </source>
</evidence>
<evidence type="ECO:0000256" key="11">
    <source>
        <dbReference type="ARBA" id="ARBA00022692"/>
    </source>
</evidence>
<name>A0A109WB34_FAUOS</name>
<evidence type="ECO:0000256" key="15">
    <source>
        <dbReference type="ARBA" id="ARBA00023136"/>
    </source>
</evidence>
<evidence type="ECO:0000256" key="7">
    <source>
        <dbReference type="ARBA" id="ARBA00019373"/>
    </source>
</evidence>
<evidence type="ECO:0000256" key="10">
    <source>
        <dbReference type="ARBA" id="ARBA00022679"/>
    </source>
</evidence>
<evidence type="ECO:0000256" key="18">
    <source>
        <dbReference type="RuleBase" id="RU003938"/>
    </source>
</evidence>
<evidence type="ECO:0000256" key="9">
    <source>
        <dbReference type="ARBA" id="ARBA00022516"/>
    </source>
</evidence>
<evidence type="ECO:0000256" key="16">
    <source>
        <dbReference type="ARBA" id="ARBA00023209"/>
    </source>
</evidence>
<gene>
    <name evidence="19" type="primary">cdsA</name>
    <name evidence="19" type="ORF">NCTC10465_01341</name>
</gene>
<dbReference type="EMBL" id="UGPY01000001">
    <property type="protein sequence ID" value="STY97557.1"/>
    <property type="molecule type" value="Genomic_DNA"/>
</dbReference>
<dbReference type="UniPathway" id="UPA00557">
    <property type="reaction ID" value="UER00614"/>
</dbReference>
<dbReference type="EC" id="2.7.7.41" evidence="6 18"/>
<protein>
    <recommendedName>
        <fullName evidence="7 18">Phosphatidate cytidylyltransferase</fullName>
        <ecNumber evidence="6 18">2.7.7.41</ecNumber>
    </recommendedName>
</protein>
<dbReference type="GO" id="GO:0016024">
    <property type="term" value="P:CDP-diacylglycerol biosynthetic process"/>
    <property type="evidence" value="ECO:0007669"/>
    <property type="project" value="UniProtKB-UniPathway"/>
</dbReference>
<dbReference type="PANTHER" id="PTHR46382">
    <property type="entry name" value="PHOSPHATIDATE CYTIDYLYLTRANSFERASE"/>
    <property type="match status" value="1"/>
</dbReference>
<evidence type="ECO:0000313" key="20">
    <source>
        <dbReference type="Proteomes" id="UP000255230"/>
    </source>
</evidence>
<accession>A0A109WB34</accession>
<evidence type="ECO:0000256" key="1">
    <source>
        <dbReference type="ARBA" id="ARBA00001698"/>
    </source>
</evidence>
<sequence length="295" mass="32611">MWERIRTAIILLVIVGVAMFATREPILMLPLLLVGAGFGAFEWSKLMPSLEQNPDSYVPPTTQIPTKPAKPIDYMYTLVMLGIVSVLLVMAKLTGSIASWVFFWLVAALIWSVAIGWIRRYPNNTQAWYGKHLYIIGMIVLSSAITAMYYLWSISAWWLLYVFVLVWCADSGAYFVGRKIGRRKMSPHVSPNKSVEGLLGGLATGTLVVIGVSFGLLNDWSMLAIGVFLLLSLITIIMSVFGDLFESMLKRHAGVKDAGALLPGHGGILDRIDSQLSAVPIFALGFWAMKFYGLI</sequence>
<keyword evidence="13" id="KW-1133">Transmembrane helix</keyword>
<dbReference type="InterPro" id="IPR000374">
    <property type="entry name" value="PC_trans"/>
</dbReference>
<keyword evidence="20" id="KW-1185">Reference proteome</keyword>
<organism evidence="19 20">
    <name type="scientific">Faucicola osloensis</name>
    <name type="common">Moraxella osloensis</name>
    <dbReference type="NCBI Taxonomy" id="34062"/>
    <lineage>
        <taxon>Bacteria</taxon>
        <taxon>Pseudomonadati</taxon>
        <taxon>Pseudomonadota</taxon>
        <taxon>Gammaproteobacteria</taxon>
        <taxon>Moraxellales</taxon>
        <taxon>Moraxellaceae</taxon>
        <taxon>Faucicola</taxon>
    </lineage>
</organism>
<evidence type="ECO:0000256" key="2">
    <source>
        <dbReference type="ARBA" id="ARBA00004651"/>
    </source>
</evidence>
<dbReference type="RefSeq" id="WP_062330273.1">
    <property type="nucleotide sequence ID" value="NZ_CBCRZU010000007.1"/>
</dbReference>
<comment type="subcellular location">
    <subcellularLocation>
        <location evidence="2">Cell membrane</location>
        <topology evidence="2">Multi-pass membrane protein</topology>
    </subcellularLocation>
</comment>
<dbReference type="AlphaFoldDB" id="A0A109WB34"/>
<dbReference type="Proteomes" id="UP000255230">
    <property type="component" value="Unassembled WGS sequence"/>
</dbReference>
<comment type="similarity">
    <text evidence="5 18">Belongs to the CDS family.</text>
</comment>
<proteinExistence type="inferred from homology"/>
<keyword evidence="15" id="KW-0472">Membrane</keyword>
<evidence type="ECO:0000256" key="8">
    <source>
        <dbReference type="ARBA" id="ARBA00022475"/>
    </source>
</evidence>
<dbReference type="GeneID" id="35777503"/>
<evidence type="ECO:0000256" key="5">
    <source>
        <dbReference type="ARBA" id="ARBA00010185"/>
    </source>
</evidence>
<dbReference type="GO" id="GO:0005886">
    <property type="term" value="C:plasma membrane"/>
    <property type="evidence" value="ECO:0007669"/>
    <property type="project" value="UniProtKB-SubCell"/>
</dbReference>
<keyword evidence="11 18" id="KW-0812">Transmembrane</keyword>
<dbReference type="PROSITE" id="PS01315">
    <property type="entry name" value="CDS"/>
    <property type="match status" value="1"/>
</dbReference>